<dbReference type="SUPFAM" id="SSF53383">
    <property type="entry name" value="PLP-dependent transferases"/>
    <property type="match status" value="1"/>
</dbReference>
<accession>F2JTQ0</accession>
<dbReference type="CDD" id="cd00609">
    <property type="entry name" value="AAT_like"/>
    <property type="match status" value="1"/>
</dbReference>
<keyword evidence="6" id="KW-1185">Reference proteome</keyword>
<keyword evidence="2" id="KW-0663">Pyridoxal phosphate</keyword>
<dbReference type="EC" id="2.6.1.-" evidence="3"/>
<comment type="cofactor">
    <cofactor evidence="1 3">
        <name>pyridoxal 5'-phosphate</name>
        <dbReference type="ChEBI" id="CHEBI:597326"/>
    </cofactor>
</comment>
<evidence type="ECO:0000313" key="5">
    <source>
        <dbReference type="EMBL" id="ADZ92670.1"/>
    </source>
</evidence>
<comment type="similarity">
    <text evidence="3">Belongs to the class-I pyridoxal-phosphate-dependent aminotransferase family.</text>
</comment>
<organism evidence="5 6">
    <name type="scientific">Marinomonas mediterranea (strain ATCC 700492 / JCM 21426 / NBRC 103028 / MMB-1)</name>
    <dbReference type="NCBI Taxonomy" id="717774"/>
    <lineage>
        <taxon>Bacteria</taxon>
        <taxon>Pseudomonadati</taxon>
        <taxon>Pseudomonadota</taxon>
        <taxon>Gammaproteobacteria</taxon>
        <taxon>Oceanospirillales</taxon>
        <taxon>Oceanospirillaceae</taxon>
        <taxon>Marinomonas</taxon>
    </lineage>
</organism>
<dbReference type="PANTHER" id="PTHR42885:SF1">
    <property type="entry name" value="THREONINE-PHOSPHATE DECARBOXYLASE"/>
    <property type="match status" value="1"/>
</dbReference>
<name>F2JTQ0_MARM1</name>
<dbReference type="STRING" id="717774.Marme_3454"/>
<dbReference type="PATRIC" id="fig|717774.3.peg.3557"/>
<dbReference type="InterPro" id="IPR015424">
    <property type="entry name" value="PyrdxlP-dep_Trfase"/>
</dbReference>
<evidence type="ECO:0000256" key="3">
    <source>
        <dbReference type="RuleBase" id="RU000481"/>
    </source>
</evidence>
<keyword evidence="3 5" id="KW-0808">Transferase</keyword>
<dbReference type="GO" id="GO:0008483">
    <property type="term" value="F:transaminase activity"/>
    <property type="evidence" value="ECO:0007669"/>
    <property type="project" value="UniProtKB-KW"/>
</dbReference>
<dbReference type="InterPro" id="IPR015422">
    <property type="entry name" value="PyrdxlP-dep_Trfase_small"/>
</dbReference>
<dbReference type="Gene3D" id="3.40.640.10">
    <property type="entry name" value="Type I PLP-dependent aspartate aminotransferase-like (Major domain)"/>
    <property type="match status" value="1"/>
</dbReference>
<dbReference type="PANTHER" id="PTHR42885">
    <property type="entry name" value="HISTIDINOL-PHOSPHATE AMINOTRANSFERASE-RELATED"/>
    <property type="match status" value="1"/>
</dbReference>
<dbReference type="EMBL" id="CP002583">
    <property type="protein sequence ID" value="ADZ92670.1"/>
    <property type="molecule type" value="Genomic_DNA"/>
</dbReference>
<dbReference type="Proteomes" id="UP000001062">
    <property type="component" value="Chromosome"/>
</dbReference>
<evidence type="ECO:0000256" key="2">
    <source>
        <dbReference type="ARBA" id="ARBA00022898"/>
    </source>
</evidence>
<evidence type="ECO:0000256" key="1">
    <source>
        <dbReference type="ARBA" id="ARBA00001933"/>
    </source>
</evidence>
<dbReference type="eggNOG" id="COG0079">
    <property type="taxonomic scope" value="Bacteria"/>
</dbReference>
<dbReference type="PROSITE" id="PS00105">
    <property type="entry name" value="AA_TRANSFER_CLASS_1"/>
    <property type="match status" value="1"/>
</dbReference>
<keyword evidence="3 5" id="KW-0032">Aminotransferase</keyword>
<dbReference type="InterPro" id="IPR004839">
    <property type="entry name" value="Aminotransferase_I/II_large"/>
</dbReference>
<dbReference type="AlphaFoldDB" id="F2JTQ0"/>
<dbReference type="InterPro" id="IPR015421">
    <property type="entry name" value="PyrdxlP-dep_Trfase_major"/>
</dbReference>
<sequence length="372" mass="42284">MHFDIKPPKHGGDLKKWSRKTNGAAKTWLDLSSACNREPWPIPEIPMQEWHELPDQDALYHAAQEYFHLKPIAIGSGSQQFIEALPTFFSANASIESNAQKVVKVPLIGYQEHAFAWKKWGFRVESYRTVEELIDSTWFAAVIINPNNPTGECLSSDVLSQLLSQVLSQIEKREEDSSSSDVSDECHLIIDEAFMDATPEQSLLFTQAEQIERSNVWVMRSVGKFFGLPGARIGFLFAAEKYANSINNLIGPWPVSTPALYLVEQALKDIKWQESARASLVKRHDYFWQIIRPKLNTVFDSQSITANALFYTWQLESQQDAERAFDWLQSVGVHVRQGESWIRVALPALSEMDRLDKSLIRLIRGEGGKDLS</sequence>
<dbReference type="Gene3D" id="3.90.1150.10">
    <property type="entry name" value="Aspartate Aminotransferase, domain 1"/>
    <property type="match status" value="1"/>
</dbReference>
<dbReference type="RefSeq" id="WP_013662572.1">
    <property type="nucleotide sequence ID" value="NC_015276.1"/>
</dbReference>
<dbReference type="OrthoDB" id="9799304at2"/>
<dbReference type="GO" id="GO:0030170">
    <property type="term" value="F:pyridoxal phosphate binding"/>
    <property type="evidence" value="ECO:0007669"/>
    <property type="project" value="InterPro"/>
</dbReference>
<dbReference type="Pfam" id="PF00155">
    <property type="entry name" value="Aminotran_1_2"/>
    <property type="match status" value="1"/>
</dbReference>
<protein>
    <recommendedName>
        <fullName evidence="3">Aminotransferase</fullName>
        <ecNumber evidence="3">2.6.1.-</ecNumber>
    </recommendedName>
</protein>
<dbReference type="InterPro" id="IPR004838">
    <property type="entry name" value="NHTrfase_class1_PyrdxlP-BS"/>
</dbReference>
<proteinExistence type="inferred from homology"/>
<dbReference type="KEGG" id="mme:Marme_3454"/>
<reference evidence="5 6" key="1">
    <citation type="journal article" date="2012" name="Stand. Genomic Sci.">
        <title>Complete genome sequence of the melanogenic marine bacterium Marinomonas mediterranea type strain (MMB-1(T)).</title>
        <authorList>
            <person name="Lucas-Elio P."/>
            <person name="Goodwin L."/>
            <person name="Woyke T."/>
            <person name="Pitluck S."/>
            <person name="Nolan M."/>
            <person name="Kyrpides N.C."/>
            <person name="Detter J.C."/>
            <person name="Copeland A."/>
            <person name="Teshima H."/>
            <person name="Bruce D."/>
            <person name="Detter C."/>
            <person name="Tapia R."/>
            <person name="Han S."/>
            <person name="Land M.L."/>
            <person name="Ivanova N."/>
            <person name="Mikhailova N."/>
            <person name="Johnston A.W."/>
            <person name="Sanchez-Amat A."/>
        </authorList>
    </citation>
    <scope>NUCLEOTIDE SEQUENCE [LARGE SCALE GENOMIC DNA]</scope>
    <source>
        <strain evidence="6">ATCC 700492 / JCM 21426 / NBRC 103028 / MMB-1</strain>
    </source>
</reference>
<dbReference type="HOGENOM" id="CLU_017584_3_4_6"/>
<feature type="domain" description="Aminotransferase class I/classII large" evidence="4">
    <location>
        <begin position="185"/>
        <end position="351"/>
    </location>
</feature>
<gene>
    <name evidence="5" type="ordered locus">Marme_3454</name>
</gene>
<evidence type="ECO:0000259" key="4">
    <source>
        <dbReference type="Pfam" id="PF00155"/>
    </source>
</evidence>
<evidence type="ECO:0000313" key="6">
    <source>
        <dbReference type="Proteomes" id="UP000001062"/>
    </source>
</evidence>